<dbReference type="Pfam" id="PF01783">
    <property type="entry name" value="Ribosomal_L32p"/>
    <property type="match status" value="1"/>
</dbReference>
<dbReference type="GO" id="GO:0003735">
    <property type="term" value="F:structural constituent of ribosome"/>
    <property type="evidence" value="ECO:0007669"/>
    <property type="project" value="InterPro"/>
</dbReference>
<evidence type="ECO:0000256" key="4">
    <source>
        <dbReference type="ARBA" id="ARBA00035178"/>
    </source>
</evidence>
<dbReference type="HAMAP" id="MF_00340">
    <property type="entry name" value="Ribosomal_bL32"/>
    <property type="match status" value="1"/>
</dbReference>
<evidence type="ECO:0000256" key="3">
    <source>
        <dbReference type="ARBA" id="ARBA00023274"/>
    </source>
</evidence>
<organism evidence="7 8">
    <name type="scientific">Candidatus Cardinium hertigii</name>
    <dbReference type="NCBI Taxonomy" id="247481"/>
    <lineage>
        <taxon>Bacteria</taxon>
        <taxon>Pseudomonadati</taxon>
        <taxon>Bacteroidota</taxon>
        <taxon>Cytophagia</taxon>
        <taxon>Cytophagales</taxon>
        <taxon>Amoebophilaceae</taxon>
        <taxon>Candidatus Cardinium</taxon>
    </lineage>
</organism>
<accession>A0A2Z3LIK8</accession>
<dbReference type="EMBL" id="CP029619">
    <property type="protein sequence ID" value="AWN81890.1"/>
    <property type="molecule type" value="Genomic_DNA"/>
</dbReference>
<reference evidence="7 8" key="1">
    <citation type="submission" date="2018-05" db="EMBL/GenBank/DDBJ databases">
        <title>Candidatus Cardinium hertigii Genome Assembly.</title>
        <authorList>
            <person name="Showmaker K.C."/>
            <person name="Walden K.O."/>
            <person name="Fields C.J."/>
            <person name="Lambert K.N."/>
            <person name="Hudson M.E."/>
        </authorList>
    </citation>
    <scope>NUCLEOTIDE SEQUENCE [LARGE SCALE GENOMIC DNA]</scope>
    <source>
        <strain evidence="8">cHgTN10</strain>
    </source>
</reference>
<evidence type="ECO:0000313" key="7">
    <source>
        <dbReference type="EMBL" id="AWN81890.1"/>
    </source>
</evidence>
<dbReference type="InterPro" id="IPR002677">
    <property type="entry name" value="Ribosomal_bL32"/>
</dbReference>
<proteinExistence type="inferred from homology"/>
<dbReference type="OrthoDB" id="9812874at2"/>
<evidence type="ECO:0000256" key="5">
    <source>
        <dbReference type="HAMAP-Rule" id="MF_00340"/>
    </source>
</evidence>
<dbReference type="InterPro" id="IPR044957">
    <property type="entry name" value="Ribosomal_bL32_bact"/>
</dbReference>
<protein>
    <recommendedName>
        <fullName evidence="4 5">Large ribosomal subunit protein bL32</fullName>
    </recommendedName>
</protein>
<dbReference type="PANTHER" id="PTHR35534">
    <property type="entry name" value="50S RIBOSOMAL PROTEIN L32"/>
    <property type="match status" value="1"/>
</dbReference>
<gene>
    <name evidence="5 7" type="primary">rpmF</name>
    <name evidence="7" type="ORF">DK880_00574</name>
</gene>
<dbReference type="NCBIfam" id="TIGR01031">
    <property type="entry name" value="rpmF_bact"/>
    <property type="match status" value="1"/>
</dbReference>
<name>A0A2Z3LIK8_9BACT</name>
<keyword evidence="3 5" id="KW-0687">Ribonucleoprotein</keyword>
<dbReference type="RefSeq" id="WP_109997306.1">
    <property type="nucleotide sequence ID" value="NZ_CP029619.1"/>
</dbReference>
<keyword evidence="8" id="KW-1185">Reference proteome</keyword>
<dbReference type="GO" id="GO:0006412">
    <property type="term" value="P:translation"/>
    <property type="evidence" value="ECO:0007669"/>
    <property type="project" value="UniProtKB-UniRule"/>
</dbReference>
<evidence type="ECO:0000313" key="8">
    <source>
        <dbReference type="Proteomes" id="UP000245872"/>
    </source>
</evidence>
<evidence type="ECO:0000256" key="1">
    <source>
        <dbReference type="ARBA" id="ARBA00008560"/>
    </source>
</evidence>
<dbReference type="GO" id="GO:0015934">
    <property type="term" value="C:large ribosomal subunit"/>
    <property type="evidence" value="ECO:0007669"/>
    <property type="project" value="InterPro"/>
</dbReference>
<dbReference type="PANTHER" id="PTHR35534:SF1">
    <property type="entry name" value="LARGE RIBOSOMAL SUBUNIT PROTEIN BL32"/>
    <property type="match status" value="1"/>
</dbReference>
<dbReference type="Proteomes" id="UP000245872">
    <property type="component" value="Chromosome"/>
</dbReference>
<dbReference type="AlphaFoldDB" id="A0A2Z3LIK8"/>
<dbReference type="KEGG" id="cher:DK880_00574"/>
<evidence type="ECO:0000256" key="6">
    <source>
        <dbReference type="SAM" id="MobiDB-lite"/>
    </source>
</evidence>
<evidence type="ECO:0000256" key="2">
    <source>
        <dbReference type="ARBA" id="ARBA00022980"/>
    </source>
</evidence>
<dbReference type="InterPro" id="IPR011332">
    <property type="entry name" value="Ribosomal_zn-bd"/>
</dbReference>
<dbReference type="SUPFAM" id="SSF57829">
    <property type="entry name" value="Zn-binding ribosomal proteins"/>
    <property type="match status" value="1"/>
</dbReference>
<feature type="region of interest" description="Disordered" evidence="6">
    <location>
        <begin position="1"/>
        <end position="20"/>
    </location>
</feature>
<sequence length="68" mass="7869">MAHPKKRTSAARRDKRRTHVKRAMPALIACPTTGVVHRSHCAFWYESKLYYKGRIVINKEKEVSSESV</sequence>
<comment type="similarity">
    <text evidence="1 5">Belongs to the bacterial ribosomal protein bL32 family.</text>
</comment>
<keyword evidence="2 5" id="KW-0689">Ribosomal protein</keyword>